<organism evidence="3 4">
    <name type="scientific">Castellaniella defragrans</name>
    <name type="common">Alcaligenes defragrans</name>
    <dbReference type="NCBI Taxonomy" id="75697"/>
    <lineage>
        <taxon>Bacteria</taxon>
        <taxon>Pseudomonadati</taxon>
        <taxon>Pseudomonadota</taxon>
        <taxon>Betaproteobacteria</taxon>
        <taxon>Burkholderiales</taxon>
        <taxon>Alcaligenaceae</taxon>
        <taxon>Castellaniella</taxon>
    </lineage>
</organism>
<dbReference type="SUPFAM" id="SSF55681">
    <property type="entry name" value="Class II aaRS and biotin synthetases"/>
    <property type="match status" value="1"/>
</dbReference>
<name>A0A7W9TKK1_CASDE</name>
<sequence>MPDPRPVHYRLLDAPAEAGPLADEILLAPAAREPVACLWQTAPGLVVPRTYAARPGFAAVQAEFAARGCPVHVRQSGGGVVPQGPGILNLSLAQAFSGRPLDHSEALYRHLCALIAEALAAFGIQARAQAVEGSFCDGRYNLAVPAPVRKIAGTAQVWRRVPGHAPDRHVGLVHALILVRCDPAELTARANALEAALGSARRYDADRIETLDRLLPPASQPGFPEALEARLRETLRNGTPLPAAAPVRPPMPTP</sequence>
<comment type="caution">
    <text evidence="3">The sequence shown here is derived from an EMBL/GenBank/DDBJ whole genome shotgun (WGS) entry which is preliminary data.</text>
</comment>
<dbReference type="PANTHER" id="PTHR43679:SF2">
    <property type="entry name" value="OCTANOYL-[GCVH]:PROTEIN N-OCTANOYLTRANSFERASE"/>
    <property type="match status" value="1"/>
</dbReference>
<gene>
    <name evidence="3" type="ORF">HNR28_000454</name>
</gene>
<proteinExistence type="predicted"/>
<accession>A0A7W9TKK1</accession>
<evidence type="ECO:0000313" key="3">
    <source>
        <dbReference type="EMBL" id="MBB6082434.1"/>
    </source>
</evidence>
<keyword evidence="3" id="KW-0436">Ligase</keyword>
<dbReference type="AlphaFoldDB" id="A0A7W9TKK1"/>
<reference evidence="3 4" key="1">
    <citation type="submission" date="2020-08" db="EMBL/GenBank/DDBJ databases">
        <title>Genomic Encyclopedia of Type Strains, Phase IV (KMG-IV): sequencing the most valuable type-strain genomes for metagenomic binning, comparative biology and taxonomic classification.</title>
        <authorList>
            <person name="Goeker M."/>
        </authorList>
    </citation>
    <scope>NUCLEOTIDE SEQUENCE [LARGE SCALE GENOMIC DNA]</scope>
    <source>
        <strain evidence="3 4">DSM 12141</strain>
    </source>
</reference>
<evidence type="ECO:0000313" key="4">
    <source>
        <dbReference type="Proteomes" id="UP000541136"/>
    </source>
</evidence>
<feature type="region of interest" description="Disordered" evidence="1">
    <location>
        <begin position="235"/>
        <end position="254"/>
    </location>
</feature>
<dbReference type="RefSeq" id="WP_151024441.1">
    <property type="nucleotide sequence ID" value="NZ_JACHIB010000002.1"/>
</dbReference>
<evidence type="ECO:0000256" key="1">
    <source>
        <dbReference type="SAM" id="MobiDB-lite"/>
    </source>
</evidence>
<dbReference type="InterPro" id="IPR050664">
    <property type="entry name" value="Octanoyltrans_LipM/LipL"/>
</dbReference>
<dbReference type="Gene3D" id="3.30.930.10">
    <property type="entry name" value="Bira Bifunctional Protein, Domain 2"/>
    <property type="match status" value="1"/>
</dbReference>
<feature type="domain" description="BPL/LPL catalytic" evidence="2">
    <location>
        <begin position="30"/>
        <end position="239"/>
    </location>
</feature>
<evidence type="ECO:0000259" key="2">
    <source>
        <dbReference type="PROSITE" id="PS51733"/>
    </source>
</evidence>
<dbReference type="InterPro" id="IPR004143">
    <property type="entry name" value="BPL_LPL_catalytic"/>
</dbReference>
<dbReference type="Pfam" id="PF21948">
    <property type="entry name" value="LplA-B_cat"/>
    <property type="match status" value="1"/>
</dbReference>
<dbReference type="GO" id="GO:0016874">
    <property type="term" value="F:ligase activity"/>
    <property type="evidence" value="ECO:0007669"/>
    <property type="project" value="UniProtKB-KW"/>
</dbReference>
<protein>
    <submittedName>
        <fullName evidence="3">Lipoate-protein ligase A</fullName>
    </submittedName>
</protein>
<dbReference type="PANTHER" id="PTHR43679">
    <property type="entry name" value="OCTANOYLTRANSFERASE LIPM-RELATED"/>
    <property type="match status" value="1"/>
</dbReference>
<dbReference type="EMBL" id="JACHIB010000002">
    <property type="protein sequence ID" value="MBB6082434.1"/>
    <property type="molecule type" value="Genomic_DNA"/>
</dbReference>
<dbReference type="PROSITE" id="PS51733">
    <property type="entry name" value="BPL_LPL_CATALYTIC"/>
    <property type="match status" value="1"/>
</dbReference>
<dbReference type="InterPro" id="IPR045864">
    <property type="entry name" value="aa-tRNA-synth_II/BPL/LPL"/>
</dbReference>
<dbReference type="Proteomes" id="UP000541136">
    <property type="component" value="Unassembled WGS sequence"/>
</dbReference>